<protein>
    <submittedName>
        <fullName evidence="5">AraC family transcriptional regulator</fullName>
    </submittedName>
</protein>
<organism evidence="5 6">
    <name type="scientific">Photobacterium damselae subsp. damselae</name>
    <name type="common">Listonella damsela</name>
    <dbReference type="NCBI Taxonomy" id="85581"/>
    <lineage>
        <taxon>Bacteria</taxon>
        <taxon>Pseudomonadati</taxon>
        <taxon>Pseudomonadota</taxon>
        <taxon>Gammaproteobacteria</taxon>
        <taxon>Vibrionales</taxon>
        <taxon>Vibrionaceae</taxon>
        <taxon>Photobacterium</taxon>
    </lineage>
</organism>
<dbReference type="EMBL" id="VZUQ01000090">
    <property type="protein sequence ID" value="KAB1175307.1"/>
    <property type="molecule type" value="Genomic_DNA"/>
</dbReference>
<dbReference type="AlphaFoldDB" id="A0AAD3WVC0"/>
<evidence type="ECO:0000256" key="2">
    <source>
        <dbReference type="ARBA" id="ARBA00023125"/>
    </source>
</evidence>
<keyword evidence="2" id="KW-0238">DNA-binding</keyword>
<dbReference type="GO" id="GO:0005829">
    <property type="term" value="C:cytosol"/>
    <property type="evidence" value="ECO:0007669"/>
    <property type="project" value="TreeGrafter"/>
</dbReference>
<dbReference type="PANTHER" id="PTHR47894">
    <property type="entry name" value="HTH-TYPE TRANSCRIPTIONAL REGULATOR GADX"/>
    <property type="match status" value="1"/>
</dbReference>
<dbReference type="GO" id="GO:0000976">
    <property type="term" value="F:transcription cis-regulatory region binding"/>
    <property type="evidence" value="ECO:0007669"/>
    <property type="project" value="TreeGrafter"/>
</dbReference>
<dbReference type="PROSITE" id="PS01124">
    <property type="entry name" value="HTH_ARAC_FAMILY_2"/>
    <property type="match status" value="1"/>
</dbReference>
<feature type="domain" description="HTH araC/xylS-type" evidence="4">
    <location>
        <begin position="244"/>
        <end position="346"/>
    </location>
</feature>
<keyword evidence="3" id="KW-0804">Transcription</keyword>
<keyword evidence="1" id="KW-0805">Transcription regulation</keyword>
<proteinExistence type="predicted"/>
<dbReference type="Proteomes" id="UP000480943">
    <property type="component" value="Unassembled WGS sequence"/>
</dbReference>
<dbReference type="Pfam" id="PF12833">
    <property type="entry name" value="HTH_18"/>
    <property type="match status" value="1"/>
</dbReference>
<evidence type="ECO:0000313" key="6">
    <source>
        <dbReference type="Proteomes" id="UP000480943"/>
    </source>
</evidence>
<sequence length="352" mass="40850">MNLSIRKYFMNKKPNKKNLSINTGWYKLLKLSAEYLNIECIDPEHTSDNINFNSLDVRSVRNFQRYLTEQKSDPLVSITAAKFVNPLSFGHFSLCLWTAPNLLTLLTTACDYSKSLGSPIKLHFKMTLKGDAEIYIIQHEPYDKETVITQLGLNLFISTIIEIINKTSNYSVVSHIMLPSWPFSDTDRKWIENETNCKVHIGSTMRKIIIERRYLYTELKDRDHDVYTTSLNALRQQVIDLESNDIRLLVYNFLDKQSNLVDINGTDIASYLGISFRTLNRRLAEAETSYRSILQEYRLEKALNLLNNDKINMAEIAFRLGFSDLSTFSRAFKRWTGECPSKLNINNYHPNL</sequence>
<reference evidence="5 6" key="1">
    <citation type="submission" date="2019-09" db="EMBL/GenBank/DDBJ databases">
        <title>Photobacterium damselae subsp. damselae CDC-2227-81, a human clinical isolate.</title>
        <authorList>
            <person name="Osorio C.R."/>
        </authorList>
    </citation>
    <scope>NUCLEOTIDE SEQUENCE [LARGE SCALE GENOMIC DNA]</scope>
    <source>
        <strain evidence="5 6">CDC-2227-81</strain>
    </source>
</reference>
<comment type="caution">
    <text evidence="5">The sequence shown here is derived from an EMBL/GenBank/DDBJ whole genome shotgun (WGS) entry which is preliminary data.</text>
</comment>
<evidence type="ECO:0000256" key="1">
    <source>
        <dbReference type="ARBA" id="ARBA00023015"/>
    </source>
</evidence>
<dbReference type="PANTHER" id="PTHR47894:SF1">
    <property type="entry name" value="HTH-TYPE TRANSCRIPTIONAL REGULATOR VQSM"/>
    <property type="match status" value="1"/>
</dbReference>
<dbReference type="SUPFAM" id="SSF46689">
    <property type="entry name" value="Homeodomain-like"/>
    <property type="match status" value="1"/>
</dbReference>
<evidence type="ECO:0000313" key="5">
    <source>
        <dbReference type="EMBL" id="KAB1175307.1"/>
    </source>
</evidence>
<dbReference type="InterPro" id="IPR009057">
    <property type="entry name" value="Homeodomain-like_sf"/>
</dbReference>
<accession>A0AAD3WVC0</accession>
<dbReference type="Gene3D" id="1.10.10.60">
    <property type="entry name" value="Homeodomain-like"/>
    <property type="match status" value="1"/>
</dbReference>
<dbReference type="InterPro" id="IPR020449">
    <property type="entry name" value="Tscrpt_reg_AraC-type_HTH"/>
</dbReference>
<dbReference type="GO" id="GO:0003700">
    <property type="term" value="F:DNA-binding transcription factor activity"/>
    <property type="evidence" value="ECO:0007669"/>
    <property type="project" value="InterPro"/>
</dbReference>
<name>A0AAD3WVC0_PHODD</name>
<dbReference type="InterPro" id="IPR018060">
    <property type="entry name" value="HTH_AraC"/>
</dbReference>
<evidence type="ECO:0000256" key="3">
    <source>
        <dbReference type="ARBA" id="ARBA00023163"/>
    </source>
</evidence>
<dbReference type="SMART" id="SM00342">
    <property type="entry name" value="HTH_ARAC"/>
    <property type="match status" value="1"/>
</dbReference>
<dbReference type="PRINTS" id="PR00032">
    <property type="entry name" value="HTHARAC"/>
</dbReference>
<evidence type="ECO:0000259" key="4">
    <source>
        <dbReference type="PROSITE" id="PS01124"/>
    </source>
</evidence>
<gene>
    <name evidence="5" type="ORF">F6450_18870</name>
</gene>